<dbReference type="RefSeq" id="WP_193082550.1">
    <property type="nucleotide sequence ID" value="NZ_CP045201.1"/>
</dbReference>
<dbReference type="GO" id="GO:0003887">
    <property type="term" value="F:DNA-directed DNA polymerase activity"/>
    <property type="evidence" value="ECO:0007669"/>
    <property type="project" value="InterPro"/>
</dbReference>
<dbReference type="GO" id="GO:0006260">
    <property type="term" value="P:DNA replication"/>
    <property type="evidence" value="ECO:0007669"/>
    <property type="project" value="InterPro"/>
</dbReference>
<dbReference type="InterPro" id="IPR007459">
    <property type="entry name" value="DNA_pol3_chi"/>
</dbReference>
<sequence>MGEVYFYHLTFSSVDTALQSLLPRAIGAGWRVAVRGQDADRLDWLDQKLWLGRDEDFLPHGQDKDPHPELQPILLTLGVAANDPDCVMSIDGAALSAEEVTAAKRTCILFDGTDPEAVAHARNQWKTLTGAGCAAVYWSEDSGRWEKKAESSAR</sequence>
<dbReference type="NCBIfam" id="NF004347">
    <property type="entry name" value="PRK05728.1-4"/>
    <property type="match status" value="1"/>
</dbReference>
<name>A0A7L9WK73_9RHOB</name>
<dbReference type="KEGG" id="pshq:F3W81_04985"/>
<dbReference type="EMBL" id="CP045201">
    <property type="protein sequence ID" value="QOL80234.1"/>
    <property type="molecule type" value="Genomic_DNA"/>
</dbReference>
<protein>
    <submittedName>
        <fullName evidence="1">DNA polymerase III subunit chi</fullName>
    </submittedName>
</protein>
<dbReference type="Proteomes" id="UP000594118">
    <property type="component" value="Chromosome"/>
</dbReference>
<evidence type="ECO:0000313" key="2">
    <source>
        <dbReference type="Proteomes" id="UP000594118"/>
    </source>
</evidence>
<dbReference type="SUPFAM" id="SSF102400">
    <property type="entry name" value="DNA polymerase III chi subunit"/>
    <property type="match status" value="1"/>
</dbReference>
<organism evidence="1 2">
    <name type="scientific">Pseudooceanicola spongiae</name>
    <dbReference type="NCBI Taxonomy" id="2613965"/>
    <lineage>
        <taxon>Bacteria</taxon>
        <taxon>Pseudomonadati</taxon>
        <taxon>Pseudomonadota</taxon>
        <taxon>Alphaproteobacteria</taxon>
        <taxon>Rhodobacterales</taxon>
        <taxon>Paracoccaceae</taxon>
        <taxon>Pseudooceanicola</taxon>
    </lineage>
</organism>
<evidence type="ECO:0000313" key="1">
    <source>
        <dbReference type="EMBL" id="QOL80234.1"/>
    </source>
</evidence>
<dbReference type="GO" id="GO:0003677">
    <property type="term" value="F:DNA binding"/>
    <property type="evidence" value="ECO:0007669"/>
    <property type="project" value="InterPro"/>
</dbReference>
<accession>A0A7L9WK73</accession>
<proteinExistence type="predicted"/>
<dbReference type="PANTHER" id="PTHR38767">
    <property type="entry name" value="DNA POLYMERASE III SUBUNIT CHI"/>
    <property type="match status" value="1"/>
</dbReference>
<dbReference type="PANTHER" id="PTHR38767:SF1">
    <property type="entry name" value="DNA POLYMERASE III SUBUNIT CHI"/>
    <property type="match status" value="1"/>
</dbReference>
<dbReference type="InterPro" id="IPR036768">
    <property type="entry name" value="PolIII_chi_sf"/>
</dbReference>
<reference evidence="1 2" key="1">
    <citation type="submission" date="2019-10" db="EMBL/GenBank/DDBJ databases">
        <title>Pseudopuniceibacterium sp. HQ09 islated from Antarctica.</title>
        <authorList>
            <person name="Liao L."/>
            <person name="Su S."/>
            <person name="Chen B."/>
            <person name="Yu Y."/>
        </authorList>
    </citation>
    <scope>NUCLEOTIDE SEQUENCE [LARGE SCALE GENOMIC DNA]</scope>
    <source>
        <strain evidence="1 2">HQ09</strain>
    </source>
</reference>
<gene>
    <name evidence="1" type="ORF">F3W81_04985</name>
</gene>
<dbReference type="AlphaFoldDB" id="A0A7L9WK73"/>
<dbReference type="Pfam" id="PF04364">
    <property type="entry name" value="DNA_pol3_chi"/>
    <property type="match status" value="1"/>
</dbReference>
<keyword evidence="2" id="KW-1185">Reference proteome</keyword>
<dbReference type="Gene3D" id="3.40.50.10110">
    <property type="entry name" value="DNA polymerase III subunit chi"/>
    <property type="match status" value="1"/>
</dbReference>
<dbReference type="GO" id="GO:0032298">
    <property type="term" value="P:positive regulation of DNA-templated DNA replication initiation"/>
    <property type="evidence" value="ECO:0007669"/>
    <property type="project" value="TreeGrafter"/>
</dbReference>